<comment type="caution">
    <text evidence="2">The sequence shown here is derived from an EMBL/GenBank/DDBJ whole genome shotgun (WGS) entry which is preliminary data.</text>
</comment>
<reference evidence="3" key="1">
    <citation type="submission" date="2015-08" db="EMBL/GenBank/DDBJ databases">
        <title>Fjat-14210 dsm16467.</title>
        <authorList>
            <person name="Liu B."/>
            <person name="Wang J."/>
            <person name="Zhu Y."/>
            <person name="Liu G."/>
            <person name="Chen Q."/>
            <person name="Chen Z."/>
            <person name="Lan J."/>
            <person name="Che J."/>
            <person name="Ge C."/>
            <person name="Shi H."/>
            <person name="Pan Z."/>
            <person name="Liu X."/>
        </authorList>
    </citation>
    <scope>NUCLEOTIDE SEQUENCE [LARGE SCALE GENOMIC DNA]</scope>
    <source>
        <strain evidence="3">DSM 16467</strain>
    </source>
</reference>
<feature type="transmembrane region" description="Helical" evidence="1">
    <location>
        <begin position="284"/>
        <end position="303"/>
    </location>
</feature>
<evidence type="ECO:0000313" key="2">
    <source>
        <dbReference type="EMBL" id="KOO50220.1"/>
    </source>
</evidence>
<accession>A0A0M0LGK5</accession>
<dbReference type="PIRSF" id="PIRSF037259">
    <property type="entry name" value="EcsB_ABC"/>
    <property type="match status" value="1"/>
</dbReference>
<dbReference type="Proteomes" id="UP000037558">
    <property type="component" value="Unassembled WGS sequence"/>
</dbReference>
<protein>
    <submittedName>
        <fullName evidence="2">ABC transporter permease</fullName>
    </submittedName>
</protein>
<keyword evidence="1" id="KW-0472">Membrane</keyword>
<evidence type="ECO:0000256" key="1">
    <source>
        <dbReference type="SAM" id="Phobius"/>
    </source>
</evidence>
<feature type="transmembrane region" description="Helical" evidence="1">
    <location>
        <begin position="128"/>
        <end position="146"/>
    </location>
</feature>
<organism evidence="2 3">
    <name type="scientific">Priestia koreensis</name>
    <dbReference type="NCBI Taxonomy" id="284581"/>
    <lineage>
        <taxon>Bacteria</taxon>
        <taxon>Bacillati</taxon>
        <taxon>Bacillota</taxon>
        <taxon>Bacilli</taxon>
        <taxon>Bacillales</taxon>
        <taxon>Bacillaceae</taxon>
        <taxon>Priestia</taxon>
    </lineage>
</organism>
<feature type="transmembrane region" description="Helical" evidence="1">
    <location>
        <begin position="30"/>
        <end position="49"/>
    </location>
</feature>
<dbReference type="PATRIC" id="fig|284581.3.peg.260"/>
<dbReference type="AlphaFoldDB" id="A0A0M0LGK5"/>
<feature type="transmembrane region" description="Helical" evidence="1">
    <location>
        <begin position="347"/>
        <end position="368"/>
    </location>
</feature>
<gene>
    <name evidence="2" type="ORF">AMD01_00140</name>
</gene>
<keyword evidence="3" id="KW-1185">Reference proteome</keyword>
<dbReference type="STRING" id="284581.AMD01_00140"/>
<keyword evidence="1" id="KW-0812">Transmembrane</keyword>
<sequence length="403" mass="47132">MNNVNELWSKRFKEYNNETKRYLKYMLNDHLKFVLIFAIGGGAYYYQQWLATLSSSFRGEWIIALLLGLIVTRSPIATFFKQPDLVFLLPMEEKLQPYFRKSAATSFVLQLYSIIIGVAVLSPLYMKMTGNSFSAILLLCVLLLVIKALNMSMQWSSNYFQEPSSRWVDLIVRFLLNMAFVYLFVLNAYPLFIVAVGVLLVALTAYYRALTKKKPLPWEQLIELEERRVRFFYRMANMFTDVPHVKERVKRRQYLDMFLSNIPFAASASYRYLYTRSFLRAGDYLGLFLRLSVIGIALGWFIPFLYGKIIVTILFVYLTGFQLMTMWKQYDLKLWTRLYPVSSDVRLRSFLQLLKGILLLQTIVLSLVLLFTNVIAAIITLVIGVLFSIVFVNTYVKRRVQFK</sequence>
<feature type="transmembrane region" description="Helical" evidence="1">
    <location>
        <begin position="374"/>
        <end position="396"/>
    </location>
</feature>
<dbReference type="InterPro" id="IPR010288">
    <property type="entry name" value="EcsB_ABC"/>
</dbReference>
<keyword evidence="1" id="KW-1133">Transmembrane helix</keyword>
<name>A0A0M0LGK5_9BACI</name>
<dbReference type="OrthoDB" id="2447941at2"/>
<proteinExistence type="predicted"/>
<feature type="transmembrane region" description="Helical" evidence="1">
    <location>
        <begin position="191"/>
        <end position="210"/>
    </location>
</feature>
<evidence type="ECO:0000313" key="3">
    <source>
        <dbReference type="Proteomes" id="UP000037558"/>
    </source>
</evidence>
<dbReference type="Pfam" id="PF05975">
    <property type="entry name" value="EcsB"/>
    <property type="match status" value="1"/>
</dbReference>
<dbReference type="RefSeq" id="WP_053399365.1">
    <property type="nucleotide sequence ID" value="NZ_LILC01000002.1"/>
</dbReference>
<feature type="transmembrane region" description="Helical" evidence="1">
    <location>
        <begin position="101"/>
        <end position="122"/>
    </location>
</feature>
<feature type="transmembrane region" description="Helical" evidence="1">
    <location>
        <begin position="309"/>
        <end position="327"/>
    </location>
</feature>
<dbReference type="EMBL" id="LILC01000002">
    <property type="protein sequence ID" value="KOO50220.1"/>
    <property type="molecule type" value="Genomic_DNA"/>
</dbReference>
<dbReference type="GO" id="GO:0016020">
    <property type="term" value="C:membrane"/>
    <property type="evidence" value="ECO:0007669"/>
    <property type="project" value="InterPro"/>
</dbReference>